<evidence type="ECO:0000256" key="1">
    <source>
        <dbReference type="ARBA" id="ARBA00004141"/>
    </source>
</evidence>
<gene>
    <name evidence="9" type="primary">Abcg4_3</name>
    <name evidence="9" type="ORF">GTO96_0017595</name>
</gene>
<keyword evidence="5 7" id="KW-1133">Transmembrane helix</keyword>
<comment type="caution">
    <text evidence="9">The sequence shown here is derived from an EMBL/GenBank/DDBJ whole genome shotgun (WGS) entry which is preliminary data.</text>
</comment>
<evidence type="ECO:0000259" key="8">
    <source>
        <dbReference type="Pfam" id="PF00005"/>
    </source>
</evidence>
<reference evidence="9 10" key="1">
    <citation type="journal article" date="2021" name="Cell">
        <title>Tracing the genetic footprints of vertebrate landing in non-teleost ray-finned fishes.</title>
        <authorList>
            <person name="Bi X."/>
            <person name="Wang K."/>
            <person name="Yang L."/>
            <person name="Pan H."/>
            <person name="Jiang H."/>
            <person name="Wei Q."/>
            <person name="Fang M."/>
            <person name="Yu H."/>
            <person name="Zhu C."/>
            <person name="Cai Y."/>
            <person name="He Y."/>
            <person name="Gan X."/>
            <person name="Zeng H."/>
            <person name="Yu D."/>
            <person name="Zhu Y."/>
            <person name="Jiang H."/>
            <person name="Qiu Q."/>
            <person name="Yang H."/>
            <person name="Zhang Y.E."/>
            <person name="Wang W."/>
            <person name="Zhu M."/>
            <person name="He S."/>
            <person name="Zhang G."/>
        </authorList>
    </citation>
    <scope>NUCLEOTIDE SEQUENCE [LARGE SCALE GENOMIC DNA]</scope>
    <source>
        <strain evidence="9">Bchr_013</strain>
    </source>
</reference>
<keyword evidence="4 7" id="KW-0812">Transmembrane</keyword>
<dbReference type="Pfam" id="PF00005">
    <property type="entry name" value="ABC_tran"/>
    <property type="match status" value="1"/>
</dbReference>
<dbReference type="GO" id="GO:0016887">
    <property type="term" value="F:ATP hydrolysis activity"/>
    <property type="evidence" value="ECO:0007669"/>
    <property type="project" value="InterPro"/>
</dbReference>
<comment type="subcellular location">
    <subcellularLocation>
        <location evidence="1">Membrane</location>
        <topology evidence="1">Multi-pass membrane protein</topology>
    </subcellularLocation>
</comment>
<proteinExistence type="inferred from homology"/>
<dbReference type="GO" id="GO:0005886">
    <property type="term" value="C:plasma membrane"/>
    <property type="evidence" value="ECO:0007669"/>
    <property type="project" value="TreeGrafter"/>
</dbReference>
<comment type="similarity">
    <text evidence="2">Belongs to the ABC transporter superfamily. ABCG family. Eye pigment precursor importer (TC 3.A.1.204) subfamily.</text>
</comment>
<dbReference type="Proteomes" id="UP000886611">
    <property type="component" value="Unassembled WGS sequence"/>
</dbReference>
<keyword evidence="10" id="KW-1185">Reference proteome</keyword>
<name>A0A8X7X2I0_POLSE</name>
<dbReference type="GO" id="GO:0005524">
    <property type="term" value="F:ATP binding"/>
    <property type="evidence" value="ECO:0007669"/>
    <property type="project" value="InterPro"/>
</dbReference>
<feature type="domain" description="ABC transporter" evidence="8">
    <location>
        <begin position="75"/>
        <end position="108"/>
    </location>
</feature>
<accession>A0A8X7X2I0</accession>
<dbReference type="InterPro" id="IPR050352">
    <property type="entry name" value="ABCG_transporters"/>
</dbReference>
<dbReference type="InterPro" id="IPR027417">
    <property type="entry name" value="P-loop_NTPase"/>
</dbReference>
<dbReference type="EMBL" id="JAATIS010005148">
    <property type="protein sequence ID" value="KAG2459739.1"/>
    <property type="molecule type" value="Genomic_DNA"/>
</dbReference>
<dbReference type="Gene3D" id="3.40.50.300">
    <property type="entry name" value="P-loop containing nucleotide triphosphate hydrolases"/>
    <property type="match status" value="1"/>
</dbReference>
<evidence type="ECO:0000313" key="9">
    <source>
        <dbReference type="EMBL" id="KAG2459739.1"/>
    </source>
</evidence>
<dbReference type="SUPFAM" id="SSF52540">
    <property type="entry name" value="P-loop containing nucleoside triphosphate hydrolases"/>
    <property type="match status" value="1"/>
</dbReference>
<evidence type="ECO:0000256" key="4">
    <source>
        <dbReference type="ARBA" id="ARBA00022692"/>
    </source>
</evidence>
<sequence>MNHCNQLVTLCQLDPSVLEMEKHDIDLSIKQFVMSECSEGTSSRVGDLEAKSSSCALHLRQGKCHGHNGHKTILKCLSGKFCSGELTGIMGPSGAGKSSFMDILAGMRILDGYFSFEAISFLKSLAQWATIVCIIHQPSCDILDLFDKEDVDPMESDEFVTSTFSQFYFLLKRSFICDYLQLNLVLQRFTLIIITGIMLGFGADTMAWAVGAIMCIFGGFFGPFDRLPTYLGWIEYVSFIRYSFGEMVLSLCGMDHADLECAEGICPLQKPEAKLVVDISIMVIYFLIFHLAAYLALCYKVRALRRKREYEN</sequence>
<organism evidence="9 10">
    <name type="scientific">Polypterus senegalus</name>
    <name type="common">Senegal bichir</name>
    <dbReference type="NCBI Taxonomy" id="55291"/>
    <lineage>
        <taxon>Eukaryota</taxon>
        <taxon>Metazoa</taxon>
        <taxon>Chordata</taxon>
        <taxon>Craniata</taxon>
        <taxon>Vertebrata</taxon>
        <taxon>Euteleostomi</taxon>
        <taxon>Actinopterygii</taxon>
        <taxon>Polypteriformes</taxon>
        <taxon>Polypteridae</taxon>
        <taxon>Polypterus</taxon>
    </lineage>
</organism>
<keyword evidence="3" id="KW-0813">Transport</keyword>
<feature type="non-terminal residue" evidence="9">
    <location>
        <position position="312"/>
    </location>
</feature>
<keyword evidence="6 7" id="KW-0472">Membrane</keyword>
<feature type="transmembrane region" description="Helical" evidence="7">
    <location>
        <begin position="279"/>
        <end position="299"/>
    </location>
</feature>
<evidence type="ECO:0000256" key="5">
    <source>
        <dbReference type="ARBA" id="ARBA00022989"/>
    </source>
</evidence>
<evidence type="ECO:0000256" key="2">
    <source>
        <dbReference type="ARBA" id="ARBA00005814"/>
    </source>
</evidence>
<dbReference type="PANTHER" id="PTHR48041:SF78">
    <property type="entry name" value="ABC TRANSPORTER EXPRESSED IN TRACHEA, ISOFORM A"/>
    <property type="match status" value="1"/>
</dbReference>
<dbReference type="GO" id="GO:0042626">
    <property type="term" value="F:ATPase-coupled transmembrane transporter activity"/>
    <property type="evidence" value="ECO:0007669"/>
    <property type="project" value="TreeGrafter"/>
</dbReference>
<feature type="non-terminal residue" evidence="9">
    <location>
        <position position="1"/>
    </location>
</feature>
<protein>
    <submittedName>
        <fullName evidence="9">ABCG4 protein</fullName>
    </submittedName>
</protein>
<dbReference type="InterPro" id="IPR003439">
    <property type="entry name" value="ABC_transporter-like_ATP-bd"/>
</dbReference>
<evidence type="ECO:0000256" key="6">
    <source>
        <dbReference type="ARBA" id="ARBA00023136"/>
    </source>
</evidence>
<dbReference type="PANTHER" id="PTHR48041">
    <property type="entry name" value="ABC TRANSPORTER G FAMILY MEMBER 28"/>
    <property type="match status" value="1"/>
</dbReference>
<evidence type="ECO:0000256" key="7">
    <source>
        <dbReference type="SAM" id="Phobius"/>
    </source>
</evidence>
<evidence type="ECO:0000313" key="10">
    <source>
        <dbReference type="Proteomes" id="UP000886611"/>
    </source>
</evidence>
<dbReference type="AlphaFoldDB" id="A0A8X7X2I0"/>
<evidence type="ECO:0000256" key="3">
    <source>
        <dbReference type="ARBA" id="ARBA00022448"/>
    </source>
</evidence>
<feature type="transmembrane region" description="Helical" evidence="7">
    <location>
        <begin position="189"/>
        <end position="221"/>
    </location>
</feature>